<keyword evidence="8 10" id="KW-0408">Iron</keyword>
<dbReference type="InterPro" id="IPR041399">
    <property type="entry name" value="Catalase_large_C"/>
</dbReference>
<evidence type="ECO:0000256" key="12">
    <source>
        <dbReference type="SAM" id="MobiDB-lite"/>
    </source>
</evidence>
<comment type="function">
    <text evidence="10">Decomposes hydrogen peroxide into water and oxygen; serves to protect cells from the toxic effects of hydrogen peroxide.</text>
</comment>
<dbReference type="InterPro" id="IPR002226">
    <property type="entry name" value="Catalase_haem_BS"/>
</dbReference>
<sequence>MKNFQDEKQRDLSLNKSDGTNKFLTTDQGVRINDDNNSLKAGDRGPSLLEDFILREKITHFDHERIPERIVHARGSGAHGFFEVTNPIPELTKAGFLQEAGLKTPVFVRFSTVAGFRGSSDLARDVRGFAVKFYTQEGNYDLVGNNIPIFFIQDASKFPDLVHAVKPEPHNEIPQAASAHDTFWDFISLMPESMHMIMWAMSDRAIPRSYRMMEGFGVHTFRLINEAGESSFVKFHWKPKLGTHAVVWDEALKISGNNPDFHRQDLWEAIESGNFPEWELGIQVIPQNDEHKYEFDLLDPTKIVPEELVPVTIIGRMVLNKNPDNFFAETEQIAFHPGHVVPGIDFTNDPLLQGRLFSYTDTQLSRLGSPNFHEIPINRSVAPVHNHQRDGHMRQEINKGRVSYHPNSLGGGCPFQAKISEGGFSSFNERVDAHKVRERSKSFADHFGQAKLFFNSQTPTEKSHIVKALRFELGKVETTAIRIRMLGLLSQVDKQLAEKVAEGLGATVPPAPEKPINHGVSPENEMGNQESKTVKSSVDSSDSLSMIKNPTNSPTIATRKVAIIAADGVSEAAVMNIKSALLKQDAKGCVIAPNLGSVITDTGGAIAVGFSFLTTSSVLFDAVYIPHGESLNVLAGNDDVIEFLTDAYKHCKVIGADGEGINFLRDIPFSAKLNDNDPGIVLTTEPATETFAEDFITAIANHRIWEREENLYN</sequence>
<evidence type="ECO:0000256" key="5">
    <source>
        <dbReference type="ARBA" id="ARBA00022617"/>
    </source>
</evidence>
<evidence type="ECO:0000256" key="6">
    <source>
        <dbReference type="ARBA" id="ARBA00022723"/>
    </source>
</evidence>
<comment type="cofactor">
    <cofactor evidence="1 10">
        <name>heme</name>
        <dbReference type="ChEBI" id="CHEBI:30413"/>
    </cofactor>
</comment>
<feature type="domain" description="Catalase core" evidence="13">
    <location>
        <begin position="25"/>
        <end position="413"/>
    </location>
</feature>
<dbReference type="Pfam" id="PF18011">
    <property type="entry name" value="Catalase_C"/>
    <property type="match status" value="1"/>
</dbReference>
<proteinExistence type="inferred from homology"/>
<dbReference type="EC" id="1.11.1.6" evidence="3 10"/>
<gene>
    <name evidence="14" type="ORF">AAEO57_06460</name>
</gene>
<dbReference type="Gene3D" id="2.40.180.10">
    <property type="entry name" value="Catalase core domain"/>
    <property type="match status" value="1"/>
</dbReference>
<feature type="region of interest" description="Disordered" evidence="12">
    <location>
        <begin position="1"/>
        <end position="20"/>
    </location>
</feature>
<dbReference type="InterPro" id="IPR018028">
    <property type="entry name" value="Catalase"/>
</dbReference>
<dbReference type="InterPro" id="IPR024708">
    <property type="entry name" value="Catalase_AS"/>
</dbReference>
<keyword evidence="4 10" id="KW-0575">Peroxidase</keyword>
<dbReference type="Pfam" id="PF00199">
    <property type="entry name" value="Catalase"/>
    <property type="match status" value="1"/>
</dbReference>
<dbReference type="Proteomes" id="UP001485226">
    <property type="component" value="Unassembled WGS sequence"/>
</dbReference>
<dbReference type="Gene3D" id="3.40.50.880">
    <property type="match status" value="1"/>
</dbReference>
<protein>
    <recommendedName>
        <fullName evidence="3 10">Catalase</fullName>
        <ecNumber evidence="3 10">1.11.1.6</ecNumber>
    </recommendedName>
</protein>
<comment type="catalytic activity">
    <reaction evidence="10 11">
        <text>2 H2O2 = O2 + 2 H2O</text>
        <dbReference type="Rhea" id="RHEA:20309"/>
        <dbReference type="ChEBI" id="CHEBI:15377"/>
        <dbReference type="ChEBI" id="CHEBI:15379"/>
        <dbReference type="ChEBI" id="CHEBI:16240"/>
        <dbReference type="EC" id="1.11.1.6"/>
    </reaction>
</comment>
<keyword evidence="7 10" id="KW-0560">Oxidoreductase</keyword>
<dbReference type="SUPFAM" id="SSF56634">
    <property type="entry name" value="Heme-dependent catalase-like"/>
    <property type="match status" value="1"/>
</dbReference>
<dbReference type="PANTHER" id="PTHR42821">
    <property type="entry name" value="CATALASE"/>
    <property type="match status" value="1"/>
</dbReference>
<keyword evidence="9 10" id="KW-0376">Hydrogen peroxide</keyword>
<feature type="compositionally biased region" description="Basic and acidic residues" evidence="12">
    <location>
        <begin position="1"/>
        <end position="13"/>
    </location>
</feature>
<evidence type="ECO:0000256" key="9">
    <source>
        <dbReference type="ARBA" id="ARBA00023324"/>
    </source>
</evidence>
<evidence type="ECO:0000256" key="2">
    <source>
        <dbReference type="ARBA" id="ARBA00010660"/>
    </source>
</evidence>
<dbReference type="PANTHER" id="PTHR42821:SF1">
    <property type="entry name" value="CATALASE-B"/>
    <property type="match status" value="1"/>
</dbReference>
<dbReference type="InterPro" id="IPR020835">
    <property type="entry name" value="Catalase_sf"/>
</dbReference>
<dbReference type="PIRSF" id="PIRSF038927">
    <property type="entry name" value="Catalase_clade2"/>
    <property type="match status" value="1"/>
</dbReference>
<evidence type="ECO:0000256" key="11">
    <source>
        <dbReference type="RuleBase" id="RU000498"/>
    </source>
</evidence>
<comment type="caution">
    <text evidence="14">The sequence shown here is derived from an EMBL/GenBank/DDBJ whole genome shotgun (WGS) entry which is preliminary data.</text>
</comment>
<organism evidence="14 15">
    <name type="scientific">Flavobacterium calami</name>
    <dbReference type="NCBI Taxonomy" id="3139144"/>
    <lineage>
        <taxon>Bacteria</taxon>
        <taxon>Pseudomonadati</taxon>
        <taxon>Bacteroidota</taxon>
        <taxon>Flavobacteriia</taxon>
        <taxon>Flavobacteriales</taxon>
        <taxon>Flavobacteriaceae</taxon>
        <taxon>Flavobacterium</taxon>
    </lineage>
</organism>
<dbReference type="InterPro" id="IPR010582">
    <property type="entry name" value="Catalase_immune_responsive"/>
</dbReference>
<evidence type="ECO:0000256" key="1">
    <source>
        <dbReference type="ARBA" id="ARBA00001971"/>
    </source>
</evidence>
<dbReference type="CDD" id="cd08155">
    <property type="entry name" value="catalase_clade_2"/>
    <property type="match status" value="1"/>
</dbReference>
<keyword evidence="6 10" id="KW-0479">Metal-binding</keyword>
<dbReference type="EMBL" id="JBBYHS010000006">
    <property type="protein sequence ID" value="MEL1253407.1"/>
    <property type="molecule type" value="Genomic_DNA"/>
</dbReference>
<dbReference type="PROSITE" id="PS00438">
    <property type="entry name" value="CATALASE_2"/>
    <property type="match status" value="1"/>
</dbReference>
<keyword evidence="5 10" id="KW-0349">Heme</keyword>
<evidence type="ECO:0000256" key="3">
    <source>
        <dbReference type="ARBA" id="ARBA00012314"/>
    </source>
</evidence>
<dbReference type="CDD" id="cd03132">
    <property type="entry name" value="GATase1_catalase"/>
    <property type="match status" value="1"/>
</dbReference>
<evidence type="ECO:0000313" key="15">
    <source>
        <dbReference type="Proteomes" id="UP001485226"/>
    </source>
</evidence>
<evidence type="ECO:0000313" key="14">
    <source>
        <dbReference type="EMBL" id="MEL1253407.1"/>
    </source>
</evidence>
<dbReference type="SUPFAM" id="SSF52317">
    <property type="entry name" value="Class I glutamine amidotransferase-like"/>
    <property type="match status" value="1"/>
</dbReference>
<reference evidence="14 15" key="1">
    <citation type="submission" date="2024-04" db="EMBL/GenBank/DDBJ databases">
        <title>Flavobacterium sp. DGU38 16S ribosomal RNA gene Genome sequencing and assembly.</title>
        <authorList>
            <person name="Park S."/>
        </authorList>
    </citation>
    <scope>NUCLEOTIDE SEQUENCE [LARGE SCALE GENOMIC DNA]</scope>
    <source>
        <strain evidence="14 15">DGU38</strain>
    </source>
</reference>
<feature type="region of interest" description="Disordered" evidence="12">
    <location>
        <begin position="506"/>
        <end position="530"/>
    </location>
</feature>
<dbReference type="Gene3D" id="1.20.1370.20">
    <property type="match status" value="1"/>
</dbReference>
<evidence type="ECO:0000259" key="13">
    <source>
        <dbReference type="SMART" id="SM01060"/>
    </source>
</evidence>
<dbReference type="PROSITE" id="PS51402">
    <property type="entry name" value="CATALASE_3"/>
    <property type="match status" value="1"/>
</dbReference>
<dbReference type="InterPro" id="IPR024712">
    <property type="entry name" value="Catalase_clade2"/>
</dbReference>
<dbReference type="InterPro" id="IPR029062">
    <property type="entry name" value="Class_I_gatase-like"/>
</dbReference>
<name>A0ABU9IMP1_9FLAO</name>
<dbReference type="Pfam" id="PF06628">
    <property type="entry name" value="Catalase-rel"/>
    <property type="match status" value="1"/>
</dbReference>
<dbReference type="InterPro" id="IPR043156">
    <property type="entry name" value="Catalase_clade2_helical"/>
</dbReference>
<keyword evidence="15" id="KW-1185">Reference proteome</keyword>
<evidence type="ECO:0000256" key="10">
    <source>
        <dbReference type="PIRNR" id="PIRNR038927"/>
    </source>
</evidence>
<evidence type="ECO:0000256" key="4">
    <source>
        <dbReference type="ARBA" id="ARBA00022559"/>
    </source>
</evidence>
<dbReference type="PRINTS" id="PR00067">
    <property type="entry name" value="CATALASE"/>
</dbReference>
<evidence type="ECO:0000256" key="8">
    <source>
        <dbReference type="ARBA" id="ARBA00023004"/>
    </source>
</evidence>
<accession>A0ABU9IMP1</accession>
<dbReference type="RefSeq" id="WP_341690740.1">
    <property type="nucleotide sequence ID" value="NZ_JBBYHS010000006.1"/>
</dbReference>
<dbReference type="InterPro" id="IPR011614">
    <property type="entry name" value="Catalase_core"/>
</dbReference>
<evidence type="ECO:0000256" key="7">
    <source>
        <dbReference type="ARBA" id="ARBA00023002"/>
    </source>
</evidence>
<dbReference type="PROSITE" id="PS00437">
    <property type="entry name" value="CATALASE_1"/>
    <property type="match status" value="1"/>
</dbReference>
<comment type="similarity">
    <text evidence="2">Belongs to the catalase family. HPII subfamily.</text>
</comment>
<dbReference type="SMART" id="SM01060">
    <property type="entry name" value="Catalase"/>
    <property type="match status" value="1"/>
</dbReference>
<dbReference type="GO" id="GO:0004096">
    <property type="term" value="F:catalase activity"/>
    <property type="evidence" value="ECO:0007669"/>
    <property type="project" value="UniProtKB-EC"/>
</dbReference>